<dbReference type="AlphaFoldDB" id="A0A1Y2EY43"/>
<keyword evidence="2" id="KW-0813">Transport</keyword>
<dbReference type="GO" id="GO:0005525">
    <property type="term" value="F:GTP binding"/>
    <property type="evidence" value="ECO:0007669"/>
    <property type="project" value="UniProtKB-KW"/>
</dbReference>
<evidence type="ECO:0000256" key="11">
    <source>
        <dbReference type="ARBA" id="ARBA00023136"/>
    </source>
</evidence>
<feature type="domain" description="FeoB-type G" evidence="14">
    <location>
        <begin position="210"/>
        <end position="372"/>
    </location>
</feature>
<dbReference type="InterPro" id="IPR027417">
    <property type="entry name" value="P-loop_NTPase"/>
</dbReference>
<keyword evidence="16" id="KW-1185">Reference proteome</keyword>
<evidence type="ECO:0000256" key="7">
    <source>
        <dbReference type="ARBA" id="ARBA00022989"/>
    </source>
</evidence>
<keyword evidence="5 13" id="KW-0812">Transmembrane</keyword>
<evidence type="ECO:0000256" key="6">
    <source>
        <dbReference type="ARBA" id="ARBA00022741"/>
    </source>
</evidence>
<dbReference type="InterPro" id="IPR011642">
    <property type="entry name" value="Gate_dom"/>
</dbReference>
<keyword evidence="11 13" id="KW-0472">Membrane</keyword>
<sequence length="804" mass="90290">MRLSELEIGESAYIIGIDGDESFARRLSELGFIKGEKIKNNMKAPLMDPVEYEIMGTTITLRNSETQLITISKDKVPKTICQLDLNTVVEDEDSKSETSCVCRDSGKEISDDDSETENKDLVETEYRPESENIVDNNNEEDEEEEISDDTSIATITFDDNTSEYNAENNIKSGKENLPLLCKFCPEQKDCEKKKYYVLSNLNNKKWNGEEMTVALVGNPNCGKTTLFNHISGGHEKEGNYCGVTVDSKEGIFIHNGVRVYLIDLPGTYSLASYSPEEKYVEEYLNNNQIDVILNVLDSNNLERNLYLTLQCQKAGIPMVGALNMYDELEKRGDSIDTKKLSERFGMKFYPTTSKYGKGLKELFDEVVVAKGTAPKFEKYNRSLDTRNTGECYDFINKILDGIYTKSKNGKSKFTARIDALVTNRWLGFLIFALIIYIMFGLTFDWVGNHLMQYIEIVFNWLGDVVGEILPEGWFRDLICDGIIAGVGGVTVFLPNILILYLCVSFLEDSGYMARAAFILDRIMRVFGLHGKSFIPMICGFGCNVPAIMSTRAIENRKSRLVTILVVSLFSCSARTPIYNVLANAFFPNYVTPLIFSLYAVGVILALGLAKLFSLFLVKEKEMNYLMELPEYPKEYIKKMATIILSASIIIWFLSNFPRVSEGELISQNEKSYLGQIGKFIEPAFKPMGATWKMDIGLLTGIGAKEIVVSTLSILYGEDNGGKGNDDDLNKISESLSDRLKANGDMNPRSAYAYMLFILLYFPCVATVSAIGNEAGWKWASFVTVYTTALAWLVATTFYQVSSLF</sequence>
<proteinExistence type="predicted"/>
<dbReference type="InterPro" id="IPR011640">
    <property type="entry name" value="Fe2_transport_prot_B_C"/>
</dbReference>
<feature type="transmembrane region" description="Helical" evidence="13">
    <location>
        <begin position="638"/>
        <end position="654"/>
    </location>
</feature>
<dbReference type="STRING" id="1754190.A0A1Y2EY43"/>
<dbReference type="GO" id="GO:0015093">
    <property type="term" value="F:ferrous iron transmembrane transporter activity"/>
    <property type="evidence" value="ECO:0007669"/>
    <property type="project" value="InterPro"/>
</dbReference>
<dbReference type="PRINTS" id="PR00326">
    <property type="entry name" value="GTP1OBG"/>
</dbReference>
<keyword evidence="8" id="KW-0408">Iron</keyword>
<dbReference type="InterPro" id="IPR003373">
    <property type="entry name" value="Fe2_transport_prot-B"/>
</dbReference>
<dbReference type="SUPFAM" id="SSF52540">
    <property type="entry name" value="P-loop containing nucleoside triphosphate hydrolases"/>
    <property type="match status" value="1"/>
</dbReference>
<name>A0A1Y2EY43_9FUNG</name>
<comment type="caution">
    <text evidence="15">The sequence shown here is derived from an EMBL/GenBank/DDBJ whole genome shotgun (WGS) entry which is preliminary data.</text>
</comment>
<dbReference type="Gene3D" id="2.30.30.90">
    <property type="match status" value="1"/>
</dbReference>
<dbReference type="Proteomes" id="UP000193920">
    <property type="component" value="Unassembled WGS sequence"/>
</dbReference>
<feature type="transmembrane region" description="Helical" evidence="13">
    <location>
        <begin position="750"/>
        <end position="771"/>
    </location>
</feature>
<feature type="transmembrane region" description="Helical" evidence="13">
    <location>
        <begin position="560"/>
        <end position="581"/>
    </location>
</feature>
<keyword evidence="4" id="KW-0410">Iron transport</keyword>
<dbReference type="InterPro" id="IPR005225">
    <property type="entry name" value="Small_GTP-bd"/>
</dbReference>
<evidence type="ECO:0000256" key="8">
    <source>
        <dbReference type="ARBA" id="ARBA00023004"/>
    </source>
</evidence>
<dbReference type="GO" id="GO:0005886">
    <property type="term" value="C:plasma membrane"/>
    <property type="evidence" value="ECO:0007669"/>
    <property type="project" value="UniProtKB-SubCell"/>
</dbReference>
<dbReference type="NCBIfam" id="TIGR00231">
    <property type="entry name" value="small_GTP"/>
    <property type="match status" value="1"/>
</dbReference>
<dbReference type="PANTHER" id="PTHR43185">
    <property type="entry name" value="FERROUS IRON TRANSPORT PROTEIN B"/>
    <property type="match status" value="1"/>
</dbReference>
<evidence type="ECO:0000313" key="16">
    <source>
        <dbReference type="Proteomes" id="UP000193920"/>
    </source>
</evidence>
<evidence type="ECO:0000256" key="4">
    <source>
        <dbReference type="ARBA" id="ARBA00022496"/>
    </source>
</evidence>
<dbReference type="GO" id="GO:0046914">
    <property type="term" value="F:transition metal ion binding"/>
    <property type="evidence" value="ECO:0007669"/>
    <property type="project" value="InterPro"/>
</dbReference>
<gene>
    <name evidence="15" type="ORF">LY90DRAFT_698762</name>
</gene>
<dbReference type="EMBL" id="MCOG01000022">
    <property type="protein sequence ID" value="ORY76407.1"/>
    <property type="molecule type" value="Genomic_DNA"/>
</dbReference>
<dbReference type="NCBIfam" id="TIGR00437">
    <property type="entry name" value="feoB"/>
    <property type="match status" value="1"/>
</dbReference>
<dbReference type="SUPFAM" id="SSF50037">
    <property type="entry name" value="C-terminal domain of transcriptional repressors"/>
    <property type="match status" value="1"/>
</dbReference>
<keyword evidence="10" id="KW-0342">GTP-binding</keyword>
<accession>A0A1Y2EY43</accession>
<keyword evidence="9" id="KW-0406">Ion transport</keyword>
<comment type="subcellular location">
    <subcellularLocation>
        <location evidence="1">Cell membrane</location>
        <topology evidence="1">Multi-pass membrane protein</topology>
    </subcellularLocation>
</comment>
<feature type="transmembrane region" description="Helical" evidence="13">
    <location>
        <begin position="593"/>
        <end position="617"/>
    </location>
</feature>
<dbReference type="Pfam" id="PF04023">
    <property type="entry name" value="FeoA"/>
    <property type="match status" value="1"/>
</dbReference>
<feature type="transmembrane region" description="Helical" evidence="13">
    <location>
        <begin position="425"/>
        <end position="446"/>
    </location>
</feature>
<feature type="transmembrane region" description="Helical" evidence="13">
    <location>
        <begin position="526"/>
        <end position="548"/>
    </location>
</feature>
<evidence type="ECO:0000256" key="12">
    <source>
        <dbReference type="SAM" id="MobiDB-lite"/>
    </source>
</evidence>
<evidence type="ECO:0000313" key="15">
    <source>
        <dbReference type="EMBL" id="ORY76407.1"/>
    </source>
</evidence>
<evidence type="ECO:0000256" key="1">
    <source>
        <dbReference type="ARBA" id="ARBA00004651"/>
    </source>
</evidence>
<dbReference type="CDD" id="cd01879">
    <property type="entry name" value="FeoB"/>
    <property type="match status" value="1"/>
</dbReference>
<dbReference type="Pfam" id="PF07670">
    <property type="entry name" value="Gate"/>
    <property type="match status" value="2"/>
</dbReference>
<dbReference type="SMART" id="SM00899">
    <property type="entry name" value="FeoA"/>
    <property type="match status" value="1"/>
</dbReference>
<feature type="transmembrane region" description="Helical" evidence="13">
    <location>
        <begin position="778"/>
        <end position="798"/>
    </location>
</feature>
<keyword evidence="7 13" id="KW-1133">Transmembrane helix</keyword>
<dbReference type="Pfam" id="PF02421">
    <property type="entry name" value="FeoB_N"/>
    <property type="match status" value="1"/>
</dbReference>
<dbReference type="InterPro" id="IPR008988">
    <property type="entry name" value="Transcriptional_repressor_C"/>
</dbReference>
<dbReference type="PANTHER" id="PTHR43185:SF1">
    <property type="entry name" value="FE(2+) TRANSPORTER FEOB"/>
    <property type="match status" value="1"/>
</dbReference>
<keyword evidence="6" id="KW-0547">Nucleotide-binding</keyword>
<dbReference type="InterPro" id="IPR050860">
    <property type="entry name" value="FeoB_GTPase"/>
</dbReference>
<protein>
    <submittedName>
        <fullName evidence="15">Putative iron transport, fusion membrane protein</fullName>
    </submittedName>
</protein>
<feature type="transmembrane region" description="Helical" evidence="13">
    <location>
        <begin position="482"/>
        <end position="506"/>
    </location>
</feature>
<dbReference type="OrthoDB" id="2128475at2759"/>
<reference evidence="15 16" key="1">
    <citation type="submission" date="2016-08" db="EMBL/GenBank/DDBJ databases">
        <title>A Parts List for Fungal Cellulosomes Revealed by Comparative Genomics.</title>
        <authorList>
            <consortium name="DOE Joint Genome Institute"/>
            <person name="Haitjema C.H."/>
            <person name="Gilmore S.P."/>
            <person name="Henske J.K."/>
            <person name="Solomon K.V."/>
            <person name="De Groot R."/>
            <person name="Kuo A."/>
            <person name="Mondo S.J."/>
            <person name="Salamov A.A."/>
            <person name="Labutti K."/>
            <person name="Zhao Z."/>
            <person name="Chiniquy J."/>
            <person name="Barry K."/>
            <person name="Brewer H.M."/>
            <person name="Purvine S.O."/>
            <person name="Wright A.T."/>
            <person name="Boxma B."/>
            <person name="Van Alen T."/>
            <person name="Hackstein J.H."/>
            <person name="Baker S.E."/>
            <person name="Grigoriev I.V."/>
            <person name="O'Malley M.A."/>
        </authorList>
    </citation>
    <scope>NUCLEOTIDE SEQUENCE [LARGE SCALE GENOMIC DNA]</scope>
    <source>
        <strain evidence="15 16">G1</strain>
    </source>
</reference>
<evidence type="ECO:0000256" key="5">
    <source>
        <dbReference type="ARBA" id="ARBA00022692"/>
    </source>
</evidence>
<evidence type="ECO:0000256" key="13">
    <source>
        <dbReference type="SAM" id="Phobius"/>
    </source>
</evidence>
<evidence type="ECO:0000256" key="3">
    <source>
        <dbReference type="ARBA" id="ARBA00022475"/>
    </source>
</evidence>
<dbReference type="InterPro" id="IPR038157">
    <property type="entry name" value="FeoA_core_dom"/>
</dbReference>
<dbReference type="InterPro" id="IPR006073">
    <property type="entry name" value="GTP-bd"/>
</dbReference>
<keyword evidence="3" id="KW-1003">Cell membrane</keyword>
<dbReference type="PROSITE" id="PS51711">
    <property type="entry name" value="G_FEOB"/>
    <property type="match status" value="1"/>
</dbReference>
<dbReference type="Pfam" id="PF07664">
    <property type="entry name" value="FeoB_C"/>
    <property type="match status" value="1"/>
</dbReference>
<evidence type="ECO:0000256" key="10">
    <source>
        <dbReference type="ARBA" id="ARBA00023134"/>
    </source>
</evidence>
<evidence type="ECO:0000256" key="9">
    <source>
        <dbReference type="ARBA" id="ARBA00023065"/>
    </source>
</evidence>
<feature type="region of interest" description="Disordered" evidence="12">
    <location>
        <begin position="96"/>
        <end position="119"/>
    </location>
</feature>
<evidence type="ECO:0000259" key="14">
    <source>
        <dbReference type="PROSITE" id="PS51711"/>
    </source>
</evidence>
<organism evidence="15 16">
    <name type="scientific">Neocallimastix californiae</name>
    <dbReference type="NCBI Taxonomy" id="1754190"/>
    <lineage>
        <taxon>Eukaryota</taxon>
        <taxon>Fungi</taxon>
        <taxon>Fungi incertae sedis</taxon>
        <taxon>Chytridiomycota</taxon>
        <taxon>Chytridiomycota incertae sedis</taxon>
        <taxon>Neocallimastigomycetes</taxon>
        <taxon>Neocallimastigales</taxon>
        <taxon>Neocallimastigaceae</taxon>
        <taxon>Neocallimastix</taxon>
    </lineage>
</organism>
<dbReference type="InterPro" id="IPR030389">
    <property type="entry name" value="G_FEOB_dom"/>
</dbReference>
<dbReference type="Gene3D" id="3.40.50.300">
    <property type="entry name" value="P-loop containing nucleotide triphosphate hydrolases"/>
    <property type="match status" value="1"/>
</dbReference>
<evidence type="ECO:0000256" key="2">
    <source>
        <dbReference type="ARBA" id="ARBA00022448"/>
    </source>
</evidence>
<dbReference type="InterPro" id="IPR007167">
    <property type="entry name" value="Fe-transptr_FeoA-like"/>
</dbReference>